<organism evidence="2 3">
    <name type="scientific">Virgisporangium aliadipatigenens</name>
    <dbReference type="NCBI Taxonomy" id="741659"/>
    <lineage>
        <taxon>Bacteria</taxon>
        <taxon>Bacillati</taxon>
        <taxon>Actinomycetota</taxon>
        <taxon>Actinomycetes</taxon>
        <taxon>Micromonosporales</taxon>
        <taxon>Micromonosporaceae</taxon>
        <taxon>Virgisporangium</taxon>
    </lineage>
</organism>
<keyword evidence="3" id="KW-1185">Reference proteome</keyword>
<gene>
    <name evidence="2" type="ORF">Val02_76780</name>
</gene>
<evidence type="ECO:0000313" key="2">
    <source>
        <dbReference type="EMBL" id="GIJ50792.1"/>
    </source>
</evidence>
<evidence type="ECO:0008006" key="4">
    <source>
        <dbReference type="Google" id="ProtNLM"/>
    </source>
</evidence>
<dbReference type="EMBL" id="BOPF01000039">
    <property type="protein sequence ID" value="GIJ50792.1"/>
    <property type="molecule type" value="Genomic_DNA"/>
</dbReference>
<sequence length="109" mass="11509">MLSAMRKNLIRAVAVAAAATLALLPAGCSSTSQKCKGNSCDVTVKGDDNVKATVLGMKWEFDDLLDDSIEVENKKGEKLMKEGETATVGGFKVFVKDADKGSAKLVISK</sequence>
<keyword evidence="1" id="KW-0732">Signal</keyword>
<evidence type="ECO:0000256" key="1">
    <source>
        <dbReference type="SAM" id="SignalP"/>
    </source>
</evidence>
<accession>A0A8J3YUA9</accession>
<feature type="signal peptide" evidence="1">
    <location>
        <begin position="1"/>
        <end position="16"/>
    </location>
</feature>
<comment type="caution">
    <text evidence="2">The sequence shown here is derived from an EMBL/GenBank/DDBJ whole genome shotgun (WGS) entry which is preliminary data.</text>
</comment>
<dbReference type="Proteomes" id="UP000619260">
    <property type="component" value="Unassembled WGS sequence"/>
</dbReference>
<reference evidence="2" key="1">
    <citation type="submission" date="2021-01" db="EMBL/GenBank/DDBJ databases">
        <title>Whole genome shotgun sequence of Virgisporangium aliadipatigenens NBRC 105644.</title>
        <authorList>
            <person name="Komaki H."/>
            <person name="Tamura T."/>
        </authorList>
    </citation>
    <scope>NUCLEOTIDE SEQUENCE</scope>
    <source>
        <strain evidence="2">NBRC 105644</strain>
    </source>
</reference>
<protein>
    <recommendedName>
        <fullName evidence="4">Lipoprotein</fullName>
    </recommendedName>
</protein>
<proteinExistence type="predicted"/>
<evidence type="ECO:0000313" key="3">
    <source>
        <dbReference type="Proteomes" id="UP000619260"/>
    </source>
</evidence>
<dbReference type="AlphaFoldDB" id="A0A8J3YUA9"/>
<name>A0A8J3YUA9_9ACTN</name>
<feature type="chain" id="PRO_5038625012" description="Lipoprotein" evidence="1">
    <location>
        <begin position="17"/>
        <end position="109"/>
    </location>
</feature>